<evidence type="ECO:0000256" key="13">
    <source>
        <dbReference type="PIRSR" id="PIRSR006769-1"/>
    </source>
</evidence>
<dbReference type="GO" id="GO:0009231">
    <property type="term" value="P:riboflavin biosynthetic process"/>
    <property type="evidence" value="ECO:0007669"/>
    <property type="project" value="UniProtKB-KW"/>
</dbReference>
<evidence type="ECO:0000256" key="1">
    <source>
        <dbReference type="ARBA" id="ARBA00002151"/>
    </source>
</evidence>
<evidence type="ECO:0000259" key="16">
    <source>
        <dbReference type="PROSITE" id="PS51747"/>
    </source>
</evidence>
<dbReference type="AlphaFoldDB" id="A0AAE3SN50"/>
<comment type="pathway">
    <text evidence="3 12">Cofactor biosynthesis; riboflavin biosynthesis; 5-amino-6-(D-ribitylamino)uracil from GTP: step 3/4.</text>
</comment>
<comment type="pathway">
    <text evidence="2 12">Cofactor biosynthesis; riboflavin biosynthesis; 5-amino-6-(D-ribitylamino)uracil from GTP: step 2/4.</text>
</comment>
<accession>A0AAE3SN50</accession>
<proteinExistence type="inferred from homology"/>
<dbReference type="GO" id="GO:0008270">
    <property type="term" value="F:zinc ion binding"/>
    <property type="evidence" value="ECO:0007669"/>
    <property type="project" value="InterPro"/>
</dbReference>
<feature type="binding site" evidence="14">
    <location>
        <position position="216"/>
    </location>
    <ligand>
        <name>substrate</name>
    </ligand>
</feature>
<evidence type="ECO:0000256" key="2">
    <source>
        <dbReference type="ARBA" id="ARBA00004882"/>
    </source>
</evidence>
<dbReference type="InterPro" id="IPR016193">
    <property type="entry name" value="Cytidine_deaminase-like"/>
</dbReference>
<reference evidence="17" key="1">
    <citation type="submission" date="2022-11" db="EMBL/GenBank/DDBJ databases">
        <title>The characterization of three novel Bacteroidetes species and genomic analysis of their roles in tidal elemental geochemical cycles.</title>
        <authorList>
            <person name="Ma K.-J."/>
        </authorList>
    </citation>
    <scope>NUCLEOTIDE SEQUENCE</scope>
    <source>
        <strain evidence="17">M415</strain>
    </source>
</reference>
<feature type="binding site" evidence="14">
    <location>
        <position position="157"/>
    </location>
    <ligand>
        <name>NADP(+)</name>
        <dbReference type="ChEBI" id="CHEBI:58349"/>
    </ligand>
</feature>
<dbReference type="EC" id="3.5.4.26" evidence="12"/>
<dbReference type="PIRSF" id="PIRSF006769">
    <property type="entry name" value="RibD"/>
    <property type="match status" value="1"/>
</dbReference>
<comment type="catalytic activity">
    <reaction evidence="12">
        <text>2,5-diamino-6-hydroxy-4-(5-phosphoribosylamino)-pyrimidine + H2O + H(+) = 5-amino-6-(5-phospho-D-ribosylamino)uracil + NH4(+)</text>
        <dbReference type="Rhea" id="RHEA:21868"/>
        <dbReference type="ChEBI" id="CHEBI:15377"/>
        <dbReference type="ChEBI" id="CHEBI:15378"/>
        <dbReference type="ChEBI" id="CHEBI:28938"/>
        <dbReference type="ChEBI" id="CHEBI:58453"/>
        <dbReference type="ChEBI" id="CHEBI:58614"/>
        <dbReference type="EC" id="3.5.4.26"/>
    </reaction>
</comment>
<dbReference type="EMBL" id="JAPFQP010000002">
    <property type="protein sequence ID" value="MCX2719367.1"/>
    <property type="molecule type" value="Genomic_DNA"/>
</dbReference>
<dbReference type="InterPro" id="IPR004794">
    <property type="entry name" value="Eubact_RibD"/>
</dbReference>
<evidence type="ECO:0000313" key="17">
    <source>
        <dbReference type="EMBL" id="MCX2719367.1"/>
    </source>
</evidence>
<keyword evidence="12 17" id="KW-0378">Hydrolase</keyword>
<dbReference type="InterPro" id="IPR050765">
    <property type="entry name" value="Riboflavin_Biosynth_HTPR"/>
</dbReference>
<dbReference type="SUPFAM" id="SSF53927">
    <property type="entry name" value="Cytidine deaminase-like"/>
    <property type="match status" value="1"/>
</dbReference>
<evidence type="ECO:0000256" key="4">
    <source>
        <dbReference type="ARBA" id="ARBA00005259"/>
    </source>
</evidence>
<feature type="binding site" evidence="14">
    <location>
        <position position="213"/>
    </location>
    <ligand>
        <name>substrate</name>
    </ligand>
</feature>
<gene>
    <name evidence="17" type="primary">ribD</name>
    <name evidence="17" type="ORF">OO016_07130</name>
</gene>
<dbReference type="InterPro" id="IPR002125">
    <property type="entry name" value="CMP_dCMP_dom"/>
</dbReference>
<protein>
    <recommendedName>
        <fullName evidence="12">Riboflavin biosynthesis protein RibD</fullName>
    </recommendedName>
    <domain>
        <recommendedName>
            <fullName evidence="12">Diaminohydroxyphosphoribosylaminopyrimidine deaminase</fullName>
            <shortName evidence="12">DRAP deaminase</shortName>
            <ecNumber evidence="12">3.5.4.26</ecNumber>
        </recommendedName>
        <alternativeName>
            <fullName evidence="12">Riboflavin-specific deaminase</fullName>
        </alternativeName>
    </domain>
    <domain>
        <recommendedName>
            <fullName evidence="12">5-amino-6-(5-phosphoribosylamino)uracil reductase</fullName>
            <ecNumber evidence="12">1.1.1.193</ecNumber>
        </recommendedName>
        <alternativeName>
            <fullName evidence="12">HTP reductase</fullName>
        </alternativeName>
    </domain>
</protein>
<feature type="binding site" evidence="14">
    <location>
        <position position="209"/>
    </location>
    <ligand>
        <name>NADP(+)</name>
        <dbReference type="ChEBI" id="CHEBI:58349"/>
    </ligand>
</feature>
<dbReference type="EC" id="1.1.1.193" evidence="12"/>
<dbReference type="Proteomes" id="UP001207116">
    <property type="component" value="Unassembled WGS sequence"/>
</dbReference>
<evidence type="ECO:0000313" key="18">
    <source>
        <dbReference type="Proteomes" id="UP001207116"/>
    </source>
</evidence>
<sequence length="350" mass="39264">MKIHEKYMARCIEIAKNAMGSALPNPMVGAVIVHKDSIIGEGFTNAFGGPHAEVNAINSVRDKALLAESTLYVTLEPCSHHGKTPPCTDLIIKHGIPTVVIGTKDPHEKVAGVGFKLLKKSGCKVVMGILEEDCRLHHCRFLTYHEKKRPYVILKWAESADGYLAPAQDLRDSDPQPYWISSNASRQLVHKWRSEEQAVLVGTNTALKDNPSLTTRNWKGKNPLRVLLDRKLRVPEHYRILKGDTLTLILTQMDSPWDNHPGNQYIKIPKNEFHAKGILEVLWKQGIASVIVEGGRKVLDLFLDENLWDEARIFRGPVTFGNGLKAPDMDANNEQIHEIGPDQLKIIYND</sequence>
<feature type="domain" description="CMP/dCMP-type deaminase" evidence="16">
    <location>
        <begin position="2"/>
        <end position="118"/>
    </location>
</feature>
<feature type="binding site" evidence="15">
    <location>
        <position position="78"/>
    </location>
    <ligand>
        <name>Zn(2+)</name>
        <dbReference type="ChEBI" id="CHEBI:29105"/>
        <note>catalytic</note>
    </ligand>
</feature>
<dbReference type="InterPro" id="IPR024072">
    <property type="entry name" value="DHFR-like_dom_sf"/>
</dbReference>
<dbReference type="PANTHER" id="PTHR38011:SF7">
    <property type="entry name" value="2,5-DIAMINO-6-RIBOSYLAMINO-4(3H)-PYRIMIDINONE 5'-PHOSPHATE REDUCTASE"/>
    <property type="match status" value="1"/>
</dbReference>
<dbReference type="CDD" id="cd01284">
    <property type="entry name" value="Riboflavin_deaminase-reductase"/>
    <property type="match status" value="1"/>
</dbReference>
<dbReference type="Gene3D" id="3.40.430.10">
    <property type="entry name" value="Dihydrofolate Reductase, subunit A"/>
    <property type="match status" value="1"/>
</dbReference>
<keyword evidence="8 12" id="KW-0862">Zinc</keyword>
<feature type="binding site" evidence="14">
    <location>
        <position position="205"/>
    </location>
    <ligand>
        <name>NADP(+)</name>
        <dbReference type="ChEBI" id="CHEBI:58349"/>
    </ligand>
</feature>
<evidence type="ECO:0000256" key="5">
    <source>
        <dbReference type="ARBA" id="ARBA00007417"/>
    </source>
</evidence>
<dbReference type="PROSITE" id="PS51747">
    <property type="entry name" value="CYT_DCMP_DEAMINASES_2"/>
    <property type="match status" value="1"/>
</dbReference>
<keyword evidence="18" id="KW-1185">Reference proteome</keyword>
<feature type="binding site" evidence="14">
    <location>
        <position position="193"/>
    </location>
    <ligand>
        <name>substrate</name>
    </ligand>
</feature>
<dbReference type="PANTHER" id="PTHR38011">
    <property type="entry name" value="DIHYDROFOLATE REDUCTASE FAMILY PROTEIN (AFU_ORTHOLOGUE AFUA_8G06820)"/>
    <property type="match status" value="1"/>
</dbReference>
<comment type="similarity">
    <text evidence="4 12">In the N-terminal section; belongs to the cytidine and deoxycytidylate deaminase family.</text>
</comment>
<dbReference type="InterPro" id="IPR002734">
    <property type="entry name" value="RibDG_C"/>
</dbReference>
<keyword evidence="11" id="KW-0511">Multifunctional enzyme</keyword>
<comment type="function">
    <text evidence="1 12">Converts 2,5-diamino-6-(ribosylamino)-4(3h)-pyrimidinone 5'-phosphate into 5-amino-6-(ribosylamino)-2,4(1h,3h)-pyrimidinedione 5'-phosphate.</text>
</comment>
<evidence type="ECO:0000256" key="7">
    <source>
        <dbReference type="ARBA" id="ARBA00022723"/>
    </source>
</evidence>
<dbReference type="Gene3D" id="3.40.140.10">
    <property type="entry name" value="Cytidine Deaminase, domain 2"/>
    <property type="match status" value="1"/>
</dbReference>
<evidence type="ECO:0000256" key="12">
    <source>
        <dbReference type="PIRNR" id="PIRNR006769"/>
    </source>
</evidence>
<dbReference type="Pfam" id="PF01872">
    <property type="entry name" value="RibD_C"/>
    <property type="match status" value="1"/>
</dbReference>
<evidence type="ECO:0000256" key="14">
    <source>
        <dbReference type="PIRSR" id="PIRSR006769-2"/>
    </source>
</evidence>
<evidence type="ECO:0000256" key="6">
    <source>
        <dbReference type="ARBA" id="ARBA00022619"/>
    </source>
</evidence>
<dbReference type="RefSeq" id="WP_266012005.1">
    <property type="nucleotide sequence ID" value="NZ_JAPFQP010000002.1"/>
</dbReference>
<evidence type="ECO:0000256" key="15">
    <source>
        <dbReference type="PIRSR" id="PIRSR006769-3"/>
    </source>
</evidence>
<feature type="binding site" evidence="15">
    <location>
        <position position="51"/>
    </location>
    <ligand>
        <name>Zn(2+)</name>
        <dbReference type="ChEBI" id="CHEBI:29105"/>
        <note>catalytic</note>
    </ligand>
</feature>
<comment type="catalytic activity">
    <reaction evidence="12">
        <text>5-amino-6-(5-phospho-D-ribitylamino)uracil + NADP(+) = 5-amino-6-(5-phospho-D-ribosylamino)uracil + NADPH + H(+)</text>
        <dbReference type="Rhea" id="RHEA:17845"/>
        <dbReference type="ChEBI" id="CHEBI:15378"/>
        <dbReference type="ChEBI" id="CHEBI:57783"/>
        <dbReference type="ChEBI" id="CHEBI:58349"/>
        <dbReference type="ChEBI" id="CHEBI:58421"/>
        <dbReference type="ChEBI" id="CHEBI:58453"/>
        <dbReference type="EC" id="1.1.1.193"/>
    </reaction>
</comment>
<dbReference type="GO" id="GO:0008835">
    <property type="term" value="F:diaminohydroxyphosphoribosylaminopyrimidine deaminase activity"/>
    <property type="evidence" value="ECO:0007669"/>
    <property type="project" value="UniProtKB-EC"/>
</dbReference>
<organism evidence="17 18">
    <name type="scientific">Lentiprolixibacter aurantiacus</name>
    <dbReference type="NCBI Taxonomy" id="2993939"/>
    <lineage>
        <taxon>Bacteria</taxon>
        <taxon>Pseudomonadati</taxon>
        <taxon>Bacteroidota</taxon>
        <taxon>Flavobacteriia</taxon>
        <taxon>Flavobacteriales</taxon>
        <taxon>Flavobacteriaceae</taxon>
        <taxon>Lentiprolixibacter</taxon>
    </lineage>
</organism>
<comment type="cofactor">
    <cofactor evidence="12 15">
        <name>Zn(2+)</name>
        <dbReference type="ChEBI" id="CHEBI:29105"/>
    </cofactor>
    <text evidence="12 15">Binds 1 zinc ion.</text>
</comment>
<evidence type="ECO:0000256" key="3">
    <source>
        <dbReference type="ARBA" id="ARBA00004910"/>
    </source>
</evidence>
<evidence type="ECO:0000256" key="11">
    <source>
        <dbReference type="ARBA" id="ARBA00023268"/>
    </source>
</evidence>
<keyword evidence="9 12" id="KW-0521">NADP</keyword>
<comment type="caution">
    <text evidence="17">The sequence shown here is derived from an EMBL/GenBank/DDBJ whole genome shotgun (WGS) entry which is preliminary data.</text>
</comment>
<evidence type="ECO:0000256" key="9">
    <source>
        <dbReference type="ARBA" id="ARBA00022857"/>
    </source>
</evidence>
<feature type="active site" description="Proton donor" evidence="13">
    <location>
        <position position="53"/>
    </location>
</feature>
<dbReference type="Pfam" id="PF00383">
    <property type="entry name" value="dCMP_cyt_deam_1"/>
    <property type="match status" value="1"/>
</dbReference>
<feature type="binding site" evidence="14">
    <location>
        <position position="293"/>
    </location>
    <ligand>
        <name>substrate</name>
    </ligand>
</feature>
<keyword evidence="7 12" id="KW-0479">Metal-binding</keyword>
<dbReference type="NCBIfam" id="TIGR00326">
    <property type="entry name" value="eubact_ribD"/>
    <property type="match status" value="1"/>
</dbReference>
<dbReference type="GO" id="GO:0008703">
    <property type="term" value="F:5-amino-6-(5-phosphoribosylamino)uracil reductase activity"/>
    <property type="evidence" value="ECO:0007669"/>
    <property type="project" value="UniProtKB-EC"/>
</dbReference>
<evidence type="ECO:0000256" key="8">
    <source>
        <dbReference type="ARBA" id="ARBA00022833"/>
    </source>
</evidence>
<dbReference type="PROSITE" id="PS00903">
    <property type="entry name" value="CYT_DCMP_DEAMINASES_1"/>
    <property type="match status" value="1"/>
</dbReference>
<comment type="similarity">
    <text evidence="5 12">In the C-terminal section; belongs to the HTP reductase family.</text>
</comment>
<evidence type="ECO:0000256" key="10">
    <source>
        <dbReference type="ARBA" id="ARBA00023002"/>
    </source>
</evidence>
<dbReference type="InterPro" id="IPR016192">
    <property type="entry name" value="APOBEC/CMP_deaminase_Zn-bd"/>
</dbReference>
<feature type="binding site" evidence="14">
    <location>
        <position position="179"/>
    </location>
    <ligand>
        <name>NADP(+)</name>
        <dbReference type="ChEBI" id="CHEBI:58349"/>
    </ligand>
</feature>
<name>A0AAE3SN50_9FLAO</name>
<feature type="binding site" evidence="15">
    <location>
        <position position="87"/>
    </location>
    <ligand>
        <name>Zn(2+)</name>
        <dbReference type="ChEBI" id="CHEBI:29105"/>
        <note>catalytic</note>
    </ligand>
</feature>
<keyword evidence="6 12" id="KW-0686">Riboflavin biosynthesis</keyword>
<keyword evidence="10 12" id="KW-0560">Oxidoreductase</keyword>
<dbReference type="SUPFAM" id="SSF53597">
    <property type="entry name" value="Dihydrofolate reductase-like"/>
    <property type="match status" value="1"/>
</dbReference>